<sequence>MQQQSAAAPLNAAKRITPCPNRGIKQAKALISRALRVAIWSEALLVPGSFAARWFAPVFDAQILTARAGNVHRLCAAAHTFA</sequence>
<proteinExistence type="predicted"/>
<accession>A0A1Y5SD45</accession>
<dbReference type="Proteomes" id="UP000193862">
    <property type="component" value="Unassembled WGS sequence"/>
</dbReference>
<name>A0A1Y5SD45_9RHOB</name>
<dbReference type="RefSeq" id="WP_143267442.1">
    <property type="nucleotide sequence ID" value="NZ_FWFS01000004.1"/>
</dbReference>
<reference evidence="1 2" key="1">
    <citation type="submission" date="2017-03" db="EMBL/GenBank/DDBJ databases">
        <authorList>
            <person name="Afonso C.L."/>
            <person name="Miller P.J."/>
            <person name="Scott M.A."/>
            <person name="Spackman E."/>
            <person name="Goraichik I."/>
            <person name="Dimitrov K.M."/>
            <person name="Suarez D.L."/>
            <person name="Swayne D.E."/>
        </authorList>
    </citation>
    <scope>NUCLEOTIDE SEQUENCE [LARGE SCALE GENOMIC DNA]</scope>
    <source>
        <strain evidence="1 2">CECT 8620</strain>
    </source>
</reference>
<organism evidence="1 2">
    <name type="scientific">Aquimixticola soesokkakensis</name>
    <dbReference type="NCBI Taxonomy" id="1519096"/>
    <lineage>
        <taxon>Bacteria</taxon>
        <taxon>Pseudomonadati</taxon>
        <taxon>Pseudomonadota</taxon>
        <taxon>Alphaproteobacteria</taxon>
        <taxon>Rhodobacterales</taxon>
        <taxon>Paracoccaceae</taxon>
        <taxon>Aquimixticola</taxon>
    </lineage>
</organism>
<protein>
    <submittedName>
        <fullName evidence="1">Uncharacterized protein</fullName>
    </submittedName>
</protein>
<gene>
    <name evidence="1" type="ORF">AQS8620_01206</name>
</gene>
<keyword evidence="2" id="KW-1185">Reference proteome</keyword>
<dbReference type="EMBL" id="FWFS01000004">
    <property type="protein sequence ID" value="SLN35209.1"/>
    <property type="molecule type" value="Genomic_DNA"/>
</dbReference>
<evidence type="ECO:0000313" key="1">
    <source>
        <dbReference type="EMBL" id="SLN35209.1"/>
    </source>
</evidence>
<evidence type="ECO:0000313" key="2">
    <source>
        <dbReference type="Proteomes" id="UP000193862"/>
    </source>
</evidence>
<dbReference type="AlphaFoldDB" id="A0A1Y5SD45"/>